<dbReference type="EMBL" id="JAAAIM010000782">
    <property type="protein sequence ID" value="KAG0284354.1"/>
    <property type="molecule type" value="Genomic_DNA"/>
</dbReference>
<proteinExistence type="predicted"/>
<reference evidence="2 3" key="1">
    <citation type="journal article" date="2020" name="Fungal Divers.">
        <title>Resolving the Mortierellaceae phylogeny through synthesis of multi-gene phylogenetics and phylogenomics.</title>
        <authorList>
            <person name="Vandepol N."/>
            <person name="Liber J."/>
            <person name="Desiro A."/>
            <person name="Na H."/>
            <person name="Kennedy M."/>
            <person name="Barry K."/>
            <person name="Grigoriev I.V."/>
            <person name="Miller A.N."/>
            <person name="O'Donnell K."/>
            <person name="Stajich J.E."/>
            <person name="Bonito G."/>
        </authorList>
    </citation>
    <scope>NUCLEOTIDE SEQUENCE [LARGE SCALE GENOMIC DNA]</scope>
    <source>
        <strain evidence="2 3">AD045</strain>
    </source>
</reference>
<evidence type="ECO:0000256" key="1">
    <source>
        <dbReference type="SAM" id="MobiDB-lite"/>
    </source>
</evidence>
<feature type="compositionally biased region" description="Polar residues" evidence="1">
    <location>
        <begin position="133"/>
        <end position="145"/>
    </location>
</feature>
<evidence type="ECO:0000313" key="2">
    <source>
        <dbReference type="EMBL" id="KAG0284354.1"/>
    </source>
</evidence>
<organism evidence="2 3">
    <name type="scientific">Linnemannia gamsii</name>
    <dbReference type="NCBI Taxonomy" id="64522"/>
    <lineage>
        <taxon>Eukaryota</taxon>
        <taxon>Fungi</taxon>
        <taxon>Fungi incertae sedis</taxon>
        <taxon>Mucoromycota</taxon>
        <taxon>Mortierellomycotina</taxon>
        <taxon>Mortierellomycetes</taxon>
        <taxon>Mortierellales</taxon>
        <taxon>Mortierellaceae</taxon>
        <taxon>Linnemannia</taxon>
    </lineage>
</organism>
<sequence>MEATPLSPESIAGTPIPTASTINAATSKTPGTTISITPGSSSAVTDGSQAPAPKIEKKRGLLTGEGLDELGDILNGPGMTTSASPSKSLQFLPSKTRINAAELHSWVATSHLFRRRHSMQSRWPLTFPRPASSLPQENPDNISDL</sequence>
<feature type="region of interest" description="Disordered" evidence="1">
    <location>
        <begin position="124"/>
        <end position="145"/>
    </location>
</feature>
<feature type="compositionally biased region" description="Low complexity" evidence="1">
    <location>
        <begin position="26"/>
        <end position="42"/>
    </location>
</feature>
<feature type="compositionally biased region" description="Polar residues" evidence="1">
    <location>
        <begin position="78"/>
        <end position="89"/>
    </location>
</feature>
<dbReference type="Proteomes" id="UP001194696">
    <property type="component" value="Unassembled WGS sequence"/>
</dbReference>
<gene>
    <name evidence="2" type="ORF">BGZ96_011276</name>
</gene>
<feature type="region of interest" description="Disordered" evidence="1">
    <location>
        <begin position="1"/>
        <end position="89"/>
    </location>
</feature>
<accession>A0ABQ7JTK0</accession>
<evidence type="ECO:0000313" key="3">
    <source>
        <dbReference type="Proteomes" id="UP001194696"/>
    </source>
</evidence>
<keyword evidence="3" id="KW-1185">Reference proteome</keyword>
<protein>
    <submittedName>
        <fullName evidence="2">Uncharacterized protein</fullName>
    </submittedName>
</protein>
<name>A0ABQ7JTK0_9FUNG</name>
<comment type="caution">
    <text evidence="2">The sequence shown here is derived from an EMBL/GenBank/DDBJ whole genome shotgun (WGS) entry which is preliminary data.</text>
</comment>